<accession>A0A5C4SXP6</accession>
<evidence type="ECO:0000313" key="2">
    <source>
        <dbReference type="EMBL" id="TNJ59895.1"/>
    </source>
</evidence>
<proteinExistence type="predicted"/>
<gene>
    <name evidence="2" type="ORF">FE784_36830</name>
</gene>
<comment type="caution">
    <text evidence="2">The sequence shown here is derived from an EMBL/GenBank/DDBJ whole genome shotgun (WGS) entry which is preliminary data.</text>
</comment>
<reference evidence="2 3" key="1">
    <citation type="submission" date="2019-05" db="EMBL/GenBank/DDBJ databases">
        <title>We sequenced the genome of Paenibacillus hemerocallicola KCTC 33185 for further insight into its adaptation and study the phylogeny of Paenibacillus.</title>
        <authorList>
            <person name="Narsing Rao M.P."/>
        </authorList>
    </citation>
    <scope>NUCLEOTIDE SEQUENCE [LARGE SCALE GENOMIC DNA]</scope>
    <source>
        <strain evidence="2 3">KCTC 33185</strain>
    </source>
</reference>
<dbReference type="OrthoDB" id="2610768at2"/>
<protein>
    <submittedName>
        <fullName evidence="2">Uncharacterized protein</fullName>
    </submittedName>
</protein>
<keyword evidence="1" id="KW-1133">Transmembrane helix</keyword>
<keyword evidence="1" id="KW-0472">Membrane</keyword>
<feature type="transmembrane region" description="Helical" evidence="1">
    <location>
        <begin position="179"/>
        <end position="199"/>
    </location>
</feature>
<dbReference type="RefSeq" id="WP_139607233.1">
    <property type="nucleotide sequence ID" value="NZ_VDCQ01000089.1"/>
</dbReference>
<keyword evidence="1" id="KW-0812">Transmembrane</keyword>
<name>A0A5C4SXP6_9BACL</name>
<sequence length="203" mass="22372">MRYSVSVIITCCLGLFLIIQGTTPSYGKALVLSPDNMLQYADVIFTGNIIRIEKLAQRKNEPGPYVVKLIHVKVDQILKGNLDSDIAILKQSEGGLAVHQNYPDSKKEKMLILQRKLPDNTLTVVADSNNIGIIQEDRVVEVLNNPNDEYVSVFDQFYQAQKANAKKPPQSINSAASSISYSLVAVAGALILSCGIVQLRRKK</sequence>
<keyword evidence="3" id="KW-1185">Reference proteome</keyword>
<dbReference type="EMBL" id="VDCQ01000089">
    <property type="protein sequence ID" value="TNJ59895.1"/>
    <property type="molecule type" value="Genomic_DNA"/>
</dbReference>
<organism evidence="2 3">
    <name type="scientific">Paenibacillus hemerocallicola</name>
    <dbReference type="NCBI Taxonomy" id="1172614"/>
    <lineage>
        <taxon>Bacteria</taxon>
        <taxon>Bacillati</taxon>
        <taxon>Bacillota</taxon>
        <taxon>Bacilli</taxon>
        <taxon>Bacillales</taxon>
        <taxon>Paenibacillaceae</taxon>
        <taxon>Paenibacillus</taxon>
    </lineage>
</organism>
<evidence type="ECO:0000256" key="1">
    <source>
        <dbReference type="SAM" id="Phobius"/>
    </source>
</evidence>
<evidence type="ECO:0000313" key="3">
    <source>
        <dbReference type="Proteomes" id="UP000307943"/>
    </source>
</evidence>
<dbReference type="AlphaFoldDB" id="A0A5C4SXP6"/>
<dbReference type="Proteomes" id="UP000307943">
    <property type="component" value="Unassembled WGS sequence"/>
</dbReference>